<dbReference type="Proteomes" id="UP001234989">
    <property type="component" value="Chromosome 5"/>
</dbReference>
<evidence type="ECO:0000313" key="3">
    <source>
        <dbReference type="Proteomes" id="UP001234989"/>
    </source>
</evidence>
<dbReference type="EMBL" id="CP133616">
    <property type="protein sequence ID" value="WMV30068.1"/>
    <property type="molecule type" value="Genomic_DNA"/>
</dbReference>
<reference evidence="2" key="1">
    <citation type="submission" date="2023-08" db="EMBL/GenBank/DDBJ databases">
        <title>A de novo genome assembly of Solanum verrucosum Schlechtendal, a Mexican diploid species geographically isolated from the other diploid A-genome species in potato relatives.</title>
        <authorList>
            <person name="Hosaka K."/>
        </authorList>
    </citation>
    <scope>NUCLEOTIDE SEQUENCE</scope>
    <source>
        <tissue evidence="2">Young leaves</tissue>
    </source>
</reference>
<dbReference type="InterPro" id="IPR023780">
    <property type="entry name" value="Chromo_domain"/>
</dbReference>
<protein>
    <recommendedName>
        <fullName evidence="1">Chromo domain-containing protein</fullName>
    </recommendedName>
</protein>
<accession>A0AAF0TYM3</accession>
<gene>
    <name evidence="2" type="ORF">MTR67_023453</name>
</gene>
<organism evidence="2 3">
    <name type="scientific">Solanum verrucosum</name>
    <dbReference type="NCBI Taxonomy" id="315347"/>
    <lineage>
        <taxon>Eukaryota</taxon>
        <taxon>Viridiplantae</taxon>
        <taxon>Streptophyta</taxon>
        <taxon>Embryophyta</taxon>
        <taxon>Tracheophyta</taxon>
        <taxon>Spermatophyta</taxon>
        <taxon>Magnoliopsida</taxon>
        <taxon>eudicotyledons</taxon>
        <taxon>Gunneridae</taxon>
        <taxon>Pentapetalae</taxon>
        <taxon>asterids</taxon>
        <taxon>lamiids</taxon>
        <taxon>Solanales</taxon>
        <taxon>Solanaceae</taxon>
        <taxon>Solanoideae</taxon>
        <taxon>Solaneae</taxon>
        <taxon>Solanum</taxon>
    </lineage>
</organism>
<dbReference type="Pfam" id="PF00385">
    <property type="entry name" value="Chromo"/>
    <property type="match status" value="1"/>
</dbReference>
<name>A0AAF0TYM3_SOLVR</name>
<keyword evidence="3" id="KW-1185">Reference proteome</keyword>
<evidence type="ECO:0000259" key="1">
    <source>
        <dbReference type="Pfam" id="PF00385"/>
    </source>
</evidence>
<evidence type="ECO:0000313" key="2">
    <source>
        <dbReference type="EMBL" id="WMV30068.1"/>
    </source>
</evidence>
<proteinExistence type="predicted"/>
<sequence>MLRTKEIKFVKVQWKHRLVEEATWETEKDVQDKYPHLFVDSGTTLL</sequence>
<dbReference type="AlphaFoldDB" id="A0AAF0TYM3"/>
<feature type="domain" description="Chromo" evidence="1">
    <location>
        <begin position="9"/>
        <end position="37"/>
    </location>
</feature>